<comment type="caution">
    <text evidence="2">The sequence shown here is derived from an EMBL/GenBank/DDBJ whole genome shotgun (WGS) entry which is preliminary data.</text>
</comment>
<gene>
    <name evidence="2" type="ORF">DVH24_032530</name>
</gene>
<organism evidence="2 3">
    <name type="scientific">Malus domestica</name>
    <name type="common">Apple</name>
    <name type="synonym">Pyrus malus</name>
    <dbReference type="NCBI Taxonomy" id="3750"/>
    <lineage>
        <taxon>Eukaryota</taxon>
        <taxon>Viridiplantae</taxon>
        <taxon>Streptophyta</taxon>
        <taxon>Embryophyta</taxon>
        <taxon>Tracheophyta</taxon>
        <taxon>Spermatophyta</taxon>
        <taxon>Magnoliopsida</taxon>
        <taxon>eudicotyledons</taxon>
        <taxon>Gunneridae</taxon>
        <taxon>Pentapetalae</taxon>
        <taxon>rosids</taxon>
        <taxon>fabids</taxon>
        <taxon>Rosales</taxon>
        <taxon>Rosaceae</taxon>
        <taxon>Amygdaloideae</taxon>
        <taxon>Maleae</taxon>
        <taxon>Malus</taxon>
    </lineage>
</organism>
<dbReference type="EMBL" id="RDQH01000335">
    <property type="protein sequence ID" value="RXH90173.1"/>
    <property type="molecule type" value="Genomic_DNA"/>
</dbReference>
<accession>A0A498J8M8</accession>
<keyword evidence="3" id="KW-1185">Reference proteome</keyword>
<dbReference type="Gramene" id="mRNA:MD09G0115200">
    <property type="protein sequence ID" value="mRNA:MD09G0115200"/>
    <property type="gene ID" value="MD09G0115200"/>
</dbReference>
<dbReference type="KEGG" id="mdm:103429201"/>
<evidence type="ECO:0000313" key="2">
    <source>
        <dbReference type="EMBL" id="RXH90173.1"/>
    </source>
</evidence>
<proteinExistence type="predicted"/>
<dbReference type="PANTHER" id="PTHR11538">
    <property type="entry name" value="PHENYLALANYL-TRNA SYNTHETASE"/>
    <property type="match status" value="1"/>
</dbReference>
<dbReference type="Proteomes" id="UP000290289">
    <property type="component" value="Chromosome 9"/>
</dbReference>
<dbReference type="GO" id="GO:0005737">
    <property type="term" value="C:cytoplasm"/>
    <property type="evidence" value="ECO:0007669"/>
    <property type="project" value="TreeGrafter"/>
</dbReference>
<dbReference type="AlphaFoldDB" id="A0A498J8M8"/>
<dbReference type="PANTHER" id="PTHR11538:SF64">
    <property type="entry name" value="25S RRNA (URIDINE-N(3))-METHYLTRANSFERASE BMT5-LIKE DOMAIN-CONTAINING PROTEIN"/>
    <property type="match status" value="1"/>
</dbReference>
<dbReference type="InterPro" id="IPR029063">
    <property type="entry name" value="SAM-dependent_MTases_sf"/>
</dbReference>
<dbReference type="FunFam" id="3.40.50.150:FF:000440">
    <property type="entry name" value="Os09g0479300 protein"/>
    <property type="match status" value="1"/>
</dbReference>
<dbReference type="InterPro" id="IPR019446">
    <property type="entry name" value="BMT5-like"/>
</dbReference>
<evidence type="ECO:0000259" key="1">
    <source>
        <dbReference type="Pfam" id="PF10354"/>
    </source>
</evidence>
<sequence>MERWIEHYNSSQEILLVGEGDFSFSACLARAFGSATNMVATSLESQGSLLAKHWSSWSHLEELRRMGCLVLHGVDVHKMDLHPVLKWREFDVIIFNFPHAGHYSWLREKDYELIQMHRELLKGFFESARCMLSYGGEIHVTTRDDYPYNRWNVEGLAEEAGLILSDKVIFNKSAYPGYQNKRGGDMKGNQTFRLRNCYTFIFSVPDGSTYDQMSLCSEITSSGSYYMNM</sequence>
<dbReference type="SUPFAM" id="SSF53335">
    <property type="entry name" value="S-adenosyl-L-methionine-dependent methyltransferases"/>
    <property type="match status" value="1"/>
</dbReference>
<dbReference type="GO" id="GO:0070042">
    <property type="term" value="F:rRNA (uridine-N3-)-methyltransferase activity"/>
    <property type="evidence" value="ECO:0007669"/>
    <property type="project" value="InterPro"/>
</dbReference>
<name>A0A498J8M8_MALDO</name>
<dbReference type="GO" id="GO:0070475">
    <property type="term" value="P:rRNA base methylation"/>
    <property type="evidence" value="ECO:0007669"/>
    <property type="project" value="InterPro"/>
</dbReference>
<protein>
    <recommendedName>
        <fullName evidence="1">25S rRNA (uridine-N(3))-methyltransferase BMT5-like domain-containing protein</fullName>
    </recommendedName>
</protein>
<evidence type="ECO:0000313" key="3">
    <source>
        <dbReference type="Proteomes" id="UP000290289"/>
    </source>
</evidence>
<dbReference type="OrthoDB" id="273345at2759"/>
<reference evidence="2 3" key="1">
    <citation type="submission" date="2018-10" db="EMBL/GenBank/DDBJ databases">
        <title>A high-quality apple genome assembly.</title>
        <authorList>
            <person name="Hu J."/>
        </authorList>
    </citation>
    <scope>NUCLEOTIDE SEQUENCE [LARGE SCALE GENOMIC DNA]</scope>
    <source>
        <strain evidence="3">cv. HFTH1</strain>
        <tissue evidence="2">Young leaf</tissue>
    </source>
</reference>
<dbReference type="Pfam" id="PF10354">
    <property type="entry name" value="BMT5-like"/>
    <property type="match status" value="1"/>
</dbReference>
<feature type="domain" description="25S rRNA (uridine-N(3))-methyltransferase BMT5-like" evidence="1">
    <location>
        <begin position="15"/>
        <end position="182"/>
    </location>
</feature>